<name>A0ABQ4LV28_9BACL</name>
<gene>
    <name evidence="2" type="ORF">J21TS3_19460</name>
</gene>
<organism evidence="2 3">
    <name type="scientific">Paenibacillus cookii</name>
    <dbReference type="NCBI Taxonomy" id="157839"/>
    <lineage>
        <taxon>Bacteria</taxon>
        <taxon>Bacillati</taxon>
        <taxon>Bacillota</taxon>
        <taxon>Bacilli</taxon>
        <taxon>Bacillales</taxon>
        <taxon>Paenibacillaceae</taxon>
        <taxon>Paenibacillus</taxon>
    </lineage>
</organism>
<comment type="caution">
    <text evidence="2">The sequence shown here is derived from an EMBL/GenBank/DDBJ whole genome shotgun (WGS) entry which is preliminary data.</text>
</comment>
<evidence type="ECO:0000313" key="2">
    <source>
        <dbReference type="EMBL" id="GIO67125.1"/>
    </source>
</evidence>
<evidence type="ECO:0000256" key="1">
    <source>
        <dbReference type="SAM" id="Phobius"/>
    </source>
</evidence>
<reference evidence="2 3" key="1">
    <citation type="submission" date="2021-03" db="EMBL/GenBank/DDBJ databases">
        <title>Antimicrobial resistance genes in bacteria isolated from Japanese honey, and their potential for conferring macrolide and lincosamide resistance in the American foulbrood pathogen Paenibacillus larvae.</title>
        <authorList>
            <person name="Okamoto M."/>
            <person name="Kumagai M."/>
            <person name="Kanamori H."/>
            <person name="Takamatsu D."/>
        </authorList>
    </citation>
    <scope>NUCLEOTIDE SEQUENCE [LARGE SCALE GENOMIC DNA]</scope>
    <source>
        <strain evidence="2 3">J21TS3</strain>
    </source>
</reference>
<protein>
    <submittedName>
        <fullName evidence="2">Uncharacterized protein</fullName>
    </submittedName>
</protein>
<keyword evidence="1" id="KW-0812">Transmembrane</keyword>
<evidence type="ECO:0000313" key="3">
    <source>
        <dbReference type="Proteomes" id="UP000680638"/>
    </source>
</evidence>
<accession>A0ABQ4LV28</accession>
<dbReference type="Proteomes" id="UP000680638">
    <property type="component" value="Unassembled WGS sequence"/>
</dbReference>
<proteinExistence type="predicted"/>
<keyword evidence="3" id="KW-1185">Reference proteome</keyword>
<dbReference type="RefSeq" id="WP_212949239.1">
    <property type="nucleotide sequence ID" value="NZ_BORW01000007.1"/>
</dbReference>
<keyword evidence="1" id="KW-0472">Membrane</keyword>
<dbReference type="EMBL" id="BORW01000007">
    <property type="protein sequence ID" value="GIO67125.1"/>
    <property type="molecule type" value="Genomic_DNA"/>
</dbReference>
<feature type="transmembrane region" description="Helical" evidence="1">
    <location>
        <begin position="20"/>
        <end position="42"/>
    </location>
</feature>
<sequence>MNPLIISGFIHIAAGKEIVISPISGIVATLLYLAGGCGIRAYRKFKETIIHRPTFKY</sequence>
<keyword evidence="1" id="KW-1133">Transmembrane helix</keyword>